<dbReference type="InterPro" id="IPR012675">
    <property type="entry name" value="Beta-grasp_dom_sf"/>
</dbReference>
<dbReference type="PROSITE" id="PS00814">
    <property type="entry name" value="ADX"/>
    <property type="match status" value="1"/>
</dbReference>
<name>A0A7R8Z5I5_TIMDO</name>
<sequence length="123" mass="13942">MIALFFSVRITYIDKDGKRTEVKGKVGDNVLYLAHRYGVEMEGACEASLACTTCHVYVHGEQIDKLPEAEEKEEDLLDLAPFLRENSRLGCQIILKKEYDGMVLELPKATRNFYVDGHKPAPH</sequence>
<dbReference type="PANTHER" id="PTHR23426">
    <property type="entry name" value="FERREDOXIN/ADRENODOXIN"/>
    <property type="match status" value="1"/>
</dbReference>
<dbReference type="GO" id="GO:0046872">
    <property type="term" value="F:metal ion binding"/>
    <property type="evidence" value="ECO:0007669"/>
    <property type="project" value="UniProtKB-KW"/>
</dbReference>
<dbReference type="Gene3D" id="3.10.20.30">
    <property type="match status" value="1"/>
</dbReference>
<evidence type="ECO:0000256" key="2">
    <source>
        <dbReference type="ARBA" id="ARBA00022714"/>
    </source>
</evidence>
<evidence type="ECO:0000256" key="4">
    <source>
        <dbReference type="ARBA" id="ARBA00023004"/>
    </source>
</evidence>
<dbReference type="Pfam" id="PF00111">
    <property type="entry name" value="Fer2"/>
    <property type="match status" value="1"/>
</dbReference>
<comment type="similarity">
    <text evidence="1">Belongs to the adrenodoxin/putidaredoxin family.</text>
</comment>
<dbReference type="GO" id="GO:0005739">
    <property type="term" value="C:mitochondrion"/>
    <property type="evidence" value="ECO:0007669"/>
    <property type="project" value="TreeGrafter"/>
</dbReference>
<dbReference type="SUPFAM" id="SSF54292">
    <property type="entry name" value="2Fe-2S ferredoxin-like"/>
    <property type="match status" value="1"/>
</dbReference>
<accession>A0A7R8Z5I5</accession>
<dbReference type="PRINTS" id="PR00355">
    <property type="entry name" value="ADRENODOXIN"/>
</dbReference>
<dbReference type="GO" id="GO:0140647">
    <property type="term" value="P:P450-containing electron transport chain"/>
    <property type="evidence" value="ECO:0007669"/>
    <property type="project" value="InterPro"/>
</dbReference>
<evidence type="ECO:0000256" key="5">
    <source>
        <dbReference type="ARBA" id="ARBA00023014"/>
    </source>
</evidence>
<dbReference type="InterPro" id="IPR001041">
    <property type="entry name" value="2Fe-2S_ferredoxin-type"/>
</dbReference>
<dbReference type="PROSITE" id="PS51085">
    <property type="entry name" value="2FE2S_FER_2"/>
    <property type="match status" value="1"/>
</dbReference>
<evidence type="ECO:0000256" key="1">
    <source>
        <dbReference type="ARBA" id="ARBA00010914"/>
    </source>
</evidence>
<organism evidence="8">
    <name type="scientific">Timema douglasi</name>
    <name type="common">Walking stick</name>
    <dbReference type="NCBI Taxonomy" id="61478"/>
    <lineage>
        <taxon>Eukaryota</taxon>
        <taxon>Metazoa</taxon>
        <taxon>Ecdysozoa</taxon>
        <taxon>Arthropoda</taxon>
        <taxon>Hexapoda</taxon>
        <taxon>Insecta</taxon>
        <taxon>Pterygota</taxon>
        <taxon>Neoptera</taxon>
        <taxon>Polyneoptera</taxon>
        <taxon>Phasmatodea</taxon>
        <taxon>Timematodea</taxon>
        <taxon>Timematoidea</taxon>
        <taxon>Timematidae</taxon>
        <taxon>Timema</taxon>
    </lineage>
</organism>
<protein>
    <recommendedName>
        <fullName evidence="7">2Fe-2S ferredoxin-type domain-containing protein</fullName>
    </recommendedName>
</protein>
<evidence type="ECO:0000256" key="6">
    <source>
        <dbReference type="ARBA" id="ARBA00034078"/>
    </source>
</evidence>
<dbReference type="InterPro" id="IPR001055">
    <property type="entry name" value="Adrenodoxin-like"/>
</dbReference>
<keyword evidence="3" id="KW-0479">Metal-binding</keyword>
<comment type="cofactor">
    <cofactor evidence="6">
        <name>[2Fe-2S] cluster</name>
        <dbReference type="ChEBI" id="CHEBI:190135"/>
    </cofactor>
</comment>
<dbReference type="PANTHER" id="PTHR23426:SF65">
    <property type="entry name" value="FERREDOXIN-2, MITOCHONDRIAL"/>
    <property type="match status" value="1"/>
</dbReference>
<keyword evidence="2" id="KW-0001">2Fe-2S</keyword>
<dbReference type="InterPro" id="IPR018298">
    <property type="entry name" value="Adrenodoxin_Fe-S_BS"/>
</dbReference>
<keyword evidence="4" id="KW-0408">Iron</keyword>
<evidence type="ECO:0000256" key="3">
    <source>
        <dbReference type="ARBA" id="ARBA00022723"/>
    </source>
</evidence>
<dbReference type="EMBL" id="OA565360">
    <property type="protein sequence ID" value="CAD7196853.1"/>
    <property type="molecule type" value="Genomic_DNA"/>
</dbReference>
<evidence type="ECO:0000313" key="8">
    <source>
        <dbReference type="EMBL" id="CAD7196853.1"/>
    </source>
</evidence>
<dbReference type="CDD" id="cd00207">
    <property type="entry name" value="fer2"/>
    <property type="match status" value="1"/>
</dbReference>
<proteinExistence type="inferred from homology"/>
<feature type="domain" description="2Fe-2S ferredoxin-type" evidence="7">
    <location>
        <begin position="8"/>
        <end position="110"/>
    </location>
</feature>
<keyword evidence="5" id="KW-0411">Iron-sulfur</keyword>
<gene>
    <name evidence="8" type="ORF">TDIB3V08_LOCUS3180</name>
</gene>
<reference evidence="8" key="1">
    <citation type="submission" date="2020-11" db="EMBL/GenBank/DDBJ databases">
        <authorList>
            <person name="Tran Van P."/>
        </authorList>
    </citation>
    <scope>NUCLEOTIDE SEQUENCE</scope>
</reference>
<dbReference type="GO" id="GO:0051537">
    <property type="term" value="F:2 iron, 2 sulfur cluster binding"/>
    <property type="evidence" value="ECO:0007669"/>
    <property type="project" value="UniProtKB-KW"/>
</dbReference>
<dbReference type="AlphaFoldDB" id="A0A7R8Z5I5"/>
<dbReference type="InterPro" id="IPR036010">
    <property type="entry name" value="2Fe-2S_ferredoxin-like_sf"/>
</dbReference>
<dbReference type="GO" id="GO:0009055">
    <property type="term" value="F:electron transfer activity"/>
    <property type="evidence" value="ECO:0007669"/>
    <property type="project" value="TreeGrafter"/>
</dbReference>
<evidence type="ECO:0000259" key="7">
    <source>
        <dbReference type="PROSITE" id="PS51085"/>
    </source>
</evidence>